<dbReference type="SUPFAM" id="SSF56349">
    <property type="entry name" value="DNA breaking-rejoining enzymes"/>
    <property type="match status" value="1"/>
</dbReference>
<gene>
    <name evidence="7" type="primary">int</name>
    <name evidence="7" type="ORF">AFI02nite_12280</name>
</gene>
<dbReference type="InterPro" id="IPR002104">
    <property type="entry name" value="Integrase_catalytic"/>
</dbReference>
<proteinExistence type="predicted"/>
<evidence type="ECO:0000259" key="5">
    <source>
        <dbReference type="PROSITE" id="PS51898"/>
    </source>
</evidence>
<dbReference type="InterPro" id="IPR044068">
    <property type="entry name" value="CB"/>
</dbReference>
<dbReference type="Pfam" id="PF00589">
    <property type="entry name" value="Phage_integrase"/>
    <property type="match status" value="1"/>
</dbReference>
<keyword evidence="2 4" id="KW-0238">DNA-binding</keyword>
<dbReference type="InterPro" id="IPR013762">
    <property type="entry name" value="Integrase-like_cat_sf"/>
</dbReference>
<dbReference type="Proteomes" id="UP000321787">
    <property type="component" value="Unassembled WGS sequence"/>
</dbReference>
<dbReference type="InterPro" id="IPR050090">
    <property type="entry name" value="Tyrosine_recombinase_XerCD"/>
</dbReference>
<dbReference type="PROSITE" id="PS51900">
    <property type="entry name" value="CB"/>
    <property type="match status" value="1"/>
</dbReference>
<dbReference type="PANTHER" id="PTHR30349">
    <property type="entry name" value="PHAGE INTEGRASE-RELATED"/>
    <property type="match status" value="1"/>
</dbReference>
<keyword evidence="1" id="KW-0229">DNA integration</keyword>
<name>A0A510UEZ9_ALIFS</name>
<evidence type="ECO:0000256" key="4">
    <source>
        <dbReference type="PROSITE-ProRule" id="PRU01248"/>
    </source>
</evidence>
<dbReference type="AlphaFoldDB" id="A0A510UEZ9"/>
<dbReference type="Pfam" id="PF24624">
    <property type="entry name" value="Int_N"/>
    <property type="match status" value="1"/>
</dbReference>
<dbReference type="PROSITE" id="PS51898">
    <property type="entry name" value="TYR_RECOMBINASE"/>
    <property type="match status" value="1"/>
</dbReference>
<dbReference type="InterPro" id="IPR011010">
    <property type="entry name" value="DNA_brk_join_enz"/>
</dbReference>
<sequence length="322" mass="36657">MSIKSIKNGYEVDCRPQGRQGKRYRKRFSTKSEAREYERWLLATKSNKEWIERPKDKRFLSDVISVWYEHKGQQLKSGKANKQKLLNLARDIGNPRVCNFTKRMFIDYRADRLRKGISPATINKAQMLLSGVFTTLISLEEYHGENPLRTTPRIKHSSSEMGFLSKGEIRELLSILSGDELKITKICLSTGARWGEAANLKGSNVSHGKVTFIDTKNGKNRTVPISKILEREISSGKNDKLFDDCYQQIMKKLKSLDFKLPKGQATHVLRHTFASHFIINGGSILALQKILGHATINQTMVYAHLAPDFLNEAVKYNPLSTT</sequence>
<feature type="domain" description="Core-binding (CB)" evidence="6">
    <location>
        <begin position="58"/>
        <end position="137"/>
    </location>
</feature>
<dbReference type="EMBL" id="BJTZ01000005">
    <property type="protein sequence ID" value="GEK13192.1"/>
    <property type="molecule type" value="Genomic_DNA"/>
</dbReference>
<keyword evidence="3" id="KW-0233">DNA recombination</keyword>
<dbReference type="GO" id="GO:0015074">
    <property type="term" value="P:DNA integration"/>
    <property type="evidence" value="ECO:0007669"/>
    <property type="project" value="UniProtKB-KW"/>
</dbReference>
<dbReference type="RefSeq" id="WP_146862804.1">
    <property type="nucleotide sequence ID" value="NZ_BJTZ01000005.1"/>
</dbReference>
<comment type="caution">
    <text evidence="7">The sequence shown here is derived from an EMBL/GenBank/DDBJ whole genome shotgun (WGS) entry which is preliminary data.</text>
</comment>
<dbReference type="InterPro" id="IPR057084">
    <property type="entry name" value="Int_N"/>
</dbReference>
<dbReference type="CDD" id="cd00796">
    <property type="entry name" value="INT_Rci_Hp1_C"/>
    <property type="match status" value="1"/>
</dbReference>
<evidence type="ECO:0000256" key="1">
    <source>
        <dbReference type="ARBA" id="ARBA00022908"/>
    </source>
</evidence>
<feature type="domain" description="Tyr recombinase" evidence="5">
    <location>
        <begin position="159"/>
        <end position="315"/>
    </location>
</feature>
<evidence type="ECO:0000256" key="2">
    <source>
        <dbReference type="ARBA" id="ARBA00023125"/>
    </source>
</evidence>
<dbReference type="Gene3D" id="1.10.150.130">
    <property type="match status" value="1"/>
</dbReference>
<evidence type="ECO:0000259" key="6">
    <source>
        <dbReference type="PROSITE" id="PS51900"/>
    </source>
</evidence>
<protein>
    <submittedName>
        <fullName evidence="7">Integrase</fullName>
    </submittedName>
</protein>
<evidence type="ECO:0000313" key="7">
    <source>
        <dbReference type="EMBL" id="GEK13192.1"/>
    </source>
</evidence>
<dbReference type="GO" id="GO:0006310">
    <property type="term" value="P:DNA recombination"/>
    <property type="evidence" value="ECO:0007669"/>
    <property type="project" value="UniProtKB-KW"/>
</dbReference>
<dbReference type="GO" id="GO:0003677">
    <property type="term" value="F:DNA binding"/>
    <property type="evidence" value="ECO:0007669"/>
    <property type="project" value="UniProtKB-UniRule"/>
</dbReference>
<dbReference type="Gene3D" id="1.10.443.10">
    <property type="entry name" value="Intergrase catalytic core"/>
    <property type="match status" value="1"/>
</dbReference>
<dbReference type="PANTHER" id="PTHR30349:SF93">
    <property type="entry name" value="FELS-2 PROPHAGE PROTEIN"/>
    <property type="match status" value="1"/>
</dbReference>
<evidence type="ECO:0000256" key="3">
    <source>
        <dbReference type="ARBA" id="ARBA00023172"/>
    </source>
</evidence>
<dbReference type="InterPro" id="IPR010998">
    <property type="entry name" value="Integrase_recombinase_N"/>
</dbReference>
<evidence type="ECO:0000313" key="8">
    <source>
        <dbReference type="Proteomes" id="UP000321787"/>
    </source>
</evidence>
<organism evidence="7 8">
    <name type="scientific">Aliivibrio fischeri</name>
    <name type="common">Vibrio fischeri</name>
    <dbReference type="NCBI Taxonomy" id="668"/>
    <lineage>
        <taxon>Bacteria</taxon>
        <taxon>Pseudomonadati</taxon>
        <taxon>Pseudomonadota</taxon>
        <taxon>Gammaproteobacteria</taxon>
        <taxon>Vibrionales</taxon>
        <taxon>Vibrionaceae</taxon>
        <taxon>Aliivibrio</taxon>
    </lineage>
</organism>
<accession>A0A510UEZ9</accession>
<reference evidence="7 8" key="1">
    <citation type="submission" date="2019-07" db="EMBL/GenBank/DDBJ databases">
        <title>Whole genome shotgun sequence of Aliivibrio fischeri NBRC 101058.</title>
        <authorList>
            <person name="Hosoyama A."/>
            <person name="Uohara A."/>
            <person name="Ohji S."/>
            <person name="Ichikawa N."/>
        </authorList>
    </citation>
    <scope>NUCLEOTIDE SEQUENCE [LARGE SCALE GENOMIC DNA]</scope>
    <source>
        <strain evidence="7 8">NBRC 101058</strain>
    </source>
</reference>